<sequence>ELVPTGQPIDVEEKPEGEPPVIMAESFTTQMPFSARGVTGMTVSNSNGVQKYTLDPSMGFETNMVHFDVAQSGATIFGEEMEVKTQLQPEMTTPPELTKEIEKHPDIKFTNADADAFKKKA</sequence>
<dbReference type="AlphaFoldDB" id="A0A0F9IQG1"/>
<gene>
    <name evidence="1" type="ORF">LCGC14_1550770</name>
</gene>
<evidence type="ECO:0000313" key="1">
    <source>
        <dbReference type="EMBL" id="KKM57324.1"/>
    </source>
</evidence>
<feature type="non-terminal residue" evidence="1">
    <location>
        <position position="1"/>
    </location>
</feature>
<protein>
    <submittedName>
        <fullName evidence="1">Uncharacterized protein</fullName>
    </submittedName>
</protein>
<organism evidence="1">
    <name type="scientific">marine sediment metagenome</name>
    <dbReference type="NCBI Taxonomy" id="412755"/>
    <lineage>
        <taxon>unclassified sequences</taxon>
        <taxon>metagenomes</taxon>
        <taxon>ecological metagenomes</taxon>
    </lineage>
</organism>
<name>A0A0F9IQG1_9ZZZZ</name>
<reference evidence="1" key="1">
    <citation type="journal article" date="2015" name="Nature">
        <title>Complex archaea that bridge the gap between prokaryotes and eukaryotes.</title>
        <authorList>
            <person name="Spang A."/>
            <person name="Saw J.H."/>
            <person name="Jorgensen S.L."/>
            <person name="Zaremba-Niedzwiedzka K."/>
            <person name="Martijn J."/>
            <person name="Lind A.E."/>
            <person name="van Eijk R."/>
            <person name="Schleper C."/>
            <person name="Guy L."/>
            <person name="Ettema T.J."/>
        </authorList>
    </citation>
    <scope>NUCLEOTIDE SEQUENCE</scope>
</reference>
<proteinExistence type="predicted"/>
<accession>A0A0F9IQG1</accession>
<comment type="caution">
    <text evidence="1">The sequence shown here is derived from an EMBL/GenBank/DDBJ whole genome shotgun (WGS) entry which is preliminary data.</text>
</comment>
<dbReference type="EMBL" id="LAZR01011852">
    <property type="protein sequence ID" value="KKM57324.1"/>
    <property type="molecule type" value="Genomic_DNA"/>
</dbReference>